<evidence type="ECO:0000256" key="2">
    <source>
        <dbReference type="ARBA" id="ARBA00023315"/>
    </source>
</evidence>
<evidence type="ECO:0000313" key="5">
    <source>
        <dbReference type="Proteomes" id="UP000500938"/>
    </source>
</evidence>
<dbReference type="Pfam" id="PF00583">
    <property type="entry name" value="Acetyltransf_1"/>
    <property type="match status" value="1"/>
</dbReference>
<feature type="domain" description="N-acetyltransferase" evidence="3">
    <location>
        <begin position="17"/>
        <end position="154"/>
    </location>
</feature>
<dbReference type="GO" id="GO:0016747">
    <property type="term" value="F:acyltransferase activity, transferring groups other than amino-acyl groups"/>
    <property type="evidence" value="ECO:0007669"/>
    <property type="project" value="InterPro"/>
</dbReference>
<organism evidence="4 5">
    <name type="scientific">Gemmatimonas groenlandica</name>
    <dbReference type="NCBI Taxonomy" id="2732249"/>
    <lineage>
        <taxon>Bacteria</taxon>
        <taxon>Pseudomonadati</taxon>
        <taxon>Gemmatimonadota</taxon>
        <taxon>Gemmatimonadia</taxon>
        <taxon>Gemmatimonadales</taxon>
        <taxon>Gemmatimonadaceae</taxon>
        <taxon>Gemmatimonas</taxon>
    </lineage>
</organism>
<dbReference type="Proteomes" id="UP000500938">
    <property type="component" value="Chromosome"/>
</dbReference>
<dbReference type="InterPro" id="IPR016181">
    <property type="entry name" value="Acyl_CoA_acyltransferase"/>
</dbReference>
<dbReference type="PANTHER" id="PTHR43877">
    <property type="entry name" value="AMINOALKYLPHOSPHONATE N-ACETYLTRANSFERASE-RELATED-RELATED"/>
    <property type="match status" value="1"/>
</dbReference>
<dbReference type="Gene3D" id="3.40.630.30">
    <property type="match status" value="1"/>
</dbReference>
<evidence type="ECO:0000256" key="1">
    <source>
        <dbReference type="ARBA" id="ARBA00022679"/>
    </source>
</evidence>
<dbReference type="AlphaFoldDB" id="A0A6M4IU34"/>
<keyword evidence="1 4" id="KW-0808">Transferase</keyword>
<dbReference type="KEGG" id="ggr:HKW67_16625"/>
<dbReference type="InterPro" id="IPR000182">
    <property type="entry name" value="GNAT_dom"/>
</dbReference>
<evidence type="ECO:0000259" key="3">
    <source>
        <dbReference type="PROSITE" id="PS51186"/>
    </source>
</evidence>
<sequence>MATDTETAAVESSAWPLRVEHAHDDDVPEIVALNNMFAPDGLTLHRSEAFVVSHLADYQVVRGADGKLLGQVALDEYSPSLVELVSLAVAPDAQGHGLGQRLITAAEKLAMERGYPELFAISLAEPLFLRMGFHESTILRYPEKIARYRAISRSELSIGRKFCFAKKLTPFPTAG</sequence>
<keyword evidence="5" id="KW-1185">Reference proteome</keyword>
<evidence type="ECO:0000313" key="4">
    <source>
        <dbReference type="EMBL" id="QJR37027.1"/>
    </source>
</evidence>
<protein>
    <submittedName>
        <fullName evidence="4">GNAT family N-acetyltransferase</fullName>
    </submittedName>
</protein>
<gene>
    <name evidence="4" type="ORF">HKW67_16625</name>
</gene>
<dbReference type="RefSeq" id="WP_171226460.1">
    <property type="nucleotide sequence ID" value="NZ_CP053085.1"/>
</dbReference>
<dbReference type="PROSITE" id="PS51186">
    <property type="entry name" value="GNAT"/>
    <property type="match status" value="1"/>
</dbReference>
<reference evidence="4 5" key="1">
    <citation type="submission" date="2020-05" db="EMBL/GenBank/DDBJ databases">
        <title>Complete genome sequence of Gemmatimonas greenlandica TET16.</title>
        <authorList>
            <person name="Zeng Y."/>
        </authorList>
    </citation>
    <scope>NUCLEOTIDE SEQUENCE [LARGE SCALE GENOMIC DNA]</scope>
    <source>
        <strain evidence="4 5">TET16</strain>
    </source>
</reference>
<name>A0A6M4IU34_9BACT</name>
<proteinExistence type="predicted"/>
<keyword evidence="2" id="KW-0012">Acyltransferase</keyword>
<dbReference type="EMBL" id="CP053085">
    <property type="protein sequence ID" value="QJR37027.1"/>
    <property type="molecule type" value="Genomic_DNA"/>
</dbReference>
<dbReference type="CDD" id="cd04301">
    <property type="entry name" value="NAT_SF"/>
    <property type="match status" value="1"/>
</dbReference>
<dbReference type="SUPFAM" id="SSF55729">
    <property type="entry name" value="Acyl-CoA N-acyltransferases (Nat)"/>
    <property type="match status" value="1"/>
</dbReference>
<dbReference type="InterPro" id="IPR050832">
    <property type="entry name" value="Bact_Acetyltransf"/>
</dbReference>
<accession>A0A6M4IU34</accession>